<gene>
    <name evidence="2" type="ordered locus">LILAB_33135</name>
</gene>
<protein>
    <submittedName>
        <fullName evidence="2">Uncharacterized protein</fullName>
    </submittedName>
</protein>
<reference evidence="2 3" key="1">
    <citation type="journal article" date="2011" name="J. Bacteriol.">
        <title>Genome sequence of the halotolerant marine bacterium Myxococcus fulvus HW-1.</title>
        <authorList>
            <person name="Li Z.F."/>
            <person name="Li X."/>
            <person name="Liu H."/>
            <person name="Liu X."/>
            <person name="Han K."/>
            <person name="Wu Z.H."/>
            <person name="Hu W."/>
            <person name="Li F.F."/>
            <person name="Li Y.Z."/>
        </authorList>
    </citation>
    <scope>NUCLEOTIDE SEQUENCE [LARGE SCALE GENOMIC DNA]</scope>
    <source>
        <strain evidence="3">ATCC BAA-855 / HW-1</strain>
    </source>
</reference>
<feature type="compositionally biased region" description="Low complexity" evidence="1">
    <location>
        <begin position="47"/>
        <end position="61"/>
    </location>
</feature>
<sequence length="61" mass="6975">MQDGQNVFAHPESARFDTWCANLTSERITQDAYAQKKAERLTRWTRRPAAPGARRAAWARG</sequence>
<feature type="region of interest" description="Disordered" evidence="1">
    <location>
        <begin position="42"/>
        <end position="61"/>
    </location>
</feature>
<dbReference type="AlphaFoldDB" id="F8CDL8"/>
<dbReference type="Proteomes" id="UP000000488">
    <property type="component" value="Chromosome"/>
</dbReference>
<dbReference type="KEGG" id="mfu:LILAB_33135"/>
<evidence type="ECO:0000256" key="1">
    <source>
        <dbReference type="SAM" id="MobiDB-lite"/>
    </source>
</evidence>
<accession>F8CDL8</accession>
<dbReference type="EMBL" id="CP002830">
    <property type="protein sequence ID" value="AEI68508.1"/>
    <property type="molecule type" value="Genomic_DNA"/>
</dbReference>
<evidence type="ECO:0000313" key="3">
    <source>
        <dbReference type="Proteomes" id="UP000000488"/>
    </source>
</evidence>
<proteinExistence type="predicted"/>
<evidence type="ECO:0000313" key="2">
    <source>
        <dbReference type="EMBL" id="AEI68508.1"/>
    </source>
</evidence>
<dbReference type="HOGENOM" id="CLU_2917791_0_0_7"/>
<name>F8CDL8_MYXFH</name>
<dbReference type="STRING" id="483219.LILAB_33135"/>
<organism evidence="2 3">
    <name type="scientific">Myxococcus fulvus (strain ATCC BAA-855 / HW-1)</name>
    <dbReference type="NCBI Taxonomy" id="483219"/>
    <lineage>
        <taxon>Bacteria</taxon>
        <taxon>Pseudomonadati</taxon>
        <taxon>Myxococcota</taxon>
        <taxon>Myxococcia</taxon>
        <taxon>Myxococcales</taxon>
        <taxon>Cystobacterineae</taxon>
        <taxon>Myxococcaceae</taxon>
        <taxon>Myxococcus</taxon>
    </lineage>
</organism>